<protein>
    <recommendedName>
        <fullName evidence="3">LarA-like N-terminal domain-containing protein</fullName>
    </recommendedName>
</protein>
<accession>A0A1T4W2F1</accession>
<dbReference type="EMBL" id="FUYC01000001">
    <property type="protein sequence ID" value="SKA71474.1"/>
    <property type="molecule type" value="Genomic_DNA"/>
</dbReference>
<dbReference type="AlphaFoldDB" id="A0A1T4W2F1"/>
<gene>
    <name evidence="1" type="ORF">SAMN02745704_00147</name>
</gene>
<evidence type="ECO:0008006" key="3">
    <source>
        <dbReference type="Google" id="ProtNLM"/>
    </source>
</evidence>
<evidence type="ECO:0000313" key="1">
    <source>
        <dbReference type="EMBL" id="SKA71474.1"/>
    </source>
</evidence>
<sequence length="422" mass="45653">MDKQAFPRMVRVRQNFVRDRVEDVPATVQAELEKLGHAIKPGMTVGITAGSRGIQNILTILEVAVRFVKGKGATPVLLAAMGSHGGGSESGQKEVLDSLGITEERLGAKVITCAKGREVGTTDGGWKVFMLESAFEVDAIMPINRVKTHTSFKGTVESGLAKKLVVGLGGPPGATQFHAVGKSERLSPLLEEVAGAIIAQMPVIGGLAIIENAYEETARIEGVLGENIIERERELLAYSKTLMPSLPVEHIDALVVEEMGKNYSGTGLDTNIVGRLRIQGGTEPASPVIRYISVLDLSEESHGNATGIGLADFTTQKLVDKIDRKATYLNCLTTTFVARAFLPLFLDTEEETLTTMMHCVRNTPLESLRMVFVPNTLFLTDCYVSEGLLSELEGNERYEIVGSPQDVTFDSQGNLELRLSTH</sequence>
<dbReference type="Proteomes" id="UP000190027">
    <property type="component" value="Unassembled WGS sequence"/>
</dbReference>
<keyword evidence="2" id="KW-1185">Reference proteome</keyword>
<proteinExistence type="predicted"/>
<evidence type="ECO:0000313" key="2">
    <source>
        <dbReference type="Proteomes" id="UP000190027"/>
    </source>
</evidence>
<dbReference type="OrthoDB" id="9788398at2"/>
<dbReference type="Gene3D" id="3.40.50.11440">
    <property type="match status" value="1"/>
</dbReference>
<dbReference type="RefSeq" id="WP_078715738.1">
    <property type="nucleotide sequence ID" value="NZ_FUYC01000001.1"/>
</dbReference>
<organism evidence="1 2">
    <name type="scientific">Paucidesulfovibrio gracilis DSM 16080</name>
    <dbReference type="NCBI Taxonomy" id="1121449"/>
    <lineage>
        <taxon>Bacteria</taxon>
        <taxon>Pseudomonadati</taxon>
        <taxon>Thermodesulfobacteriota</taxon>
        <taxon>Desulfovibrionia</taxon>
        <taxon>Desulfovibrionales</taxon>
        <taxon>Desulfovibrionaceae</taxon>
        <taxon>Paucidesulfovibrio</taxon>
    </lineage>
</organism>
<reference evidence="1 2" key="1">
    <citation type="submission" date="2017-02" db="EMBL/GenBank/DDBJ databases">
        <authorList>
            <person name="Peterson S.W."/>
        </authorList>
    </citation>
    <scope>NUCLEOTIDE SEQUENCE [LARGE SCALE GENOMIC DNA]</scope>
    <source>
        <strain evidence="1 2">DSM 16080</strain>
    </source>
</reference>
<name>A0A1T4W2F1_9BACT</name>
<dbReference type="STRING" id="1121449.SAMN02745704_00147"/>